<gene>
    <name evidence="1" type="ORF">B0H17DRAFT_833546</name>
</gene>
<comment type="caution">
    <text evidence="1">The sequence shown here is derived from an EMBL/GenBank/DDBJ whole genome shotgun (WGS) entry which is preliminary data.</text>
</comment>
<keyword evidence="2" id="KW-1185">Reference proteome</keyword>
<name>A0AAD7GKL8_MYCRO</name>
<accession>A0AAD7GKL8</accession>
<feature type="non-terminal residue" evidence="1">
    <location>
        <position position="1"/>
    </location>
</feature>
<dbReference type="EMBL" id="JARKIE010000053">
    <property type="protein sequence ID" value="KAJ7692276.1"/>
    <property type="molecule type" value="Genomic_DNA"/>
</dbReference>
<feature type="non-terminal residue" evidence="1">
    <location>
        <position position="195"/>
    </location>
</feature>
<protein>
    <submittedName>
        <fullName evidence="1">Uncharacterized protein</fullName>
    </submittedName>
</protein>
<dbReference type="Proteomes" id="UP001221757">
    <property type="component" value="Unassembled WGS sequence"/>
</dbReference>
<dbReference type="AlphaFoldDB" id="A0AAD7GKL8"/>
<evidence type="ECO:0000313" key="2">
    <source>
        <dbReference type="Proteomes" id="UP001221757"/>
    </source>
</evidence>
<reference evidence="1" key="1">
    <citation type="submission" date="2023-03" db="EMBL/GenBank/DDBJ databases">
        <title>Massive genome expansion in bonnet fungi (Mycena s.s.) driven by repeated elements and novel gene families across ecological guilds.</title>
        <authorList>
            <consortium name="Lawrence Berkeley National Laboratory"/>
            <person name="Harder C.B."/>
            <person name="Miyauchi S."/>
            <person name="Viragh M."/>
            <person name="Kuo A."/>
            <person name="Thoen E."/>
            <person name="Andreopoulos B."/>
            <person name="Lu D."/>
            <person name="Skrede I."/>
            <person name="Drula E."/>
            <person name="Henrissat B."/>
            <person name="Morin E."/>
            <person name="Kohler A."/>
            <person name="Barry K."/>
            <person name="LaButti K."/>
            <person name="Morin E."/>
            <person name="Salamov A."/>
            <person name="Lipzen A."/>
            <person name="Mereny Z."/>
            <person name="Hegedus B."/>
            <person name="Baldrian P."/>
            <person name="Stursova M."/>
            <person name="Weitz H."/>
            <person name="Taylor A."/>
            <person name="Grigoriev I.V."/>
            <person name="Nagy L.G."/>
            <person name="Martin F."/>
            <person name="Kauserud H."/>
        </authorList>
    </citation>
    <scope>NUCLEOTIDE SEQUENCE</scope>
    <source>
        <strain evidence="1">CBHHK067</strain>
    </source>
</reference>
<sequence length="195" mass="22132">IPKCGAKIADALAKHGAGRDLRQILISFAGVLRDQHLAAWRNGIRTELQTNSSGFLARCHPKLAEDIPNSFPDMCVVDLYINSLTSWSPQFLGNPPDVALWVPREPVIHEISTFCREHLGWNTPDVLNKRFFSVLWPGVAFRMISSRHVMYNRTTKTFVTPSTNERLVKIVKQSSPDKGTPTLDMMRIRISFRNF</sequence>
<proteinExistence type="predicted"/>
<evidence type="ECO:0000313" key="1">
    <source>
        <dbReference type="EMBL" id="KAJ7692276.1"/>
    </source>
</evidence>
<organism evidence="1 2">
    <name type="scientific">Mycena rosella</name>
    <name type="common">Pink bonnet</name>
    <name type="synonym">Agaricus rosellus</name>
    <dbReference type="NCBI Taxonomy" id="1033263"/>
    <lineage>
        <taxon>Eukaryota</taxon>
        <taxon>Fungi</taxon>
        <taxon>Dikarya</taxon>
        <taxon>Basidiomycota</taxon>
        <taxon>Agaricomycotina</taxon>
        <taxon>Agaricomycetes</taxon>
        <taxon>Agaricomycetidae</taxon>
        <taxon>Agaricales</taxon>
        <taxon>Marasmiineae</taxon>
        <taxon>Mycenaceae</taxon>
        <taxon>Mycena</taxon>
    </lineage>
</organism>